<comment type="caution">
    <text evidence="1">The sequence shown here is derived from an EMBL/GenBank/DDBJ whole genome shotgun (WGS) entry which is preliminary data.</text>
</comment>
<accession>A0ACC2ASZ8</accession>
<reference evidence="2" key="1">
    <citation type="journal article" date="2024" name="Proc. Natl. Acad. Sci. U.S.A.">
        <title>Extraordinary preservation of gene collinearity over three hundred million years revealed in homosporous lycophytes.</title>
        <authorList>
            <person name="Li C."/>
            <person name="Wickell D."/>
            <person name="Kuo L.Y."/>
            <person name="Chen X."/>
            <person name="Nie B."/>
            <person name="Liao X."/>
            <person name="Peng D."/>
            <person name="Ji J."/>
            <person name="Jenkins J."/>
            <person name="Williams M."/>
            <person name="Shu S."/>
            <person name="Plott C."/>
            <person name="Barry K."/>
            <person name="Rajasekar S."/>
            <person name="Grimwood J."/>
            <person name="Han X."/>
            <person name="Sun S."/>
            <person name="Hou Z."/>
            <person name="He W."/>
            <person name="Dai G."/>
            <person name="Sun C."/>
            <person name="Schmutz J."/>
            <person name="Leebens-Mack J.H."/>
            <person name="Li F.W."/>
            <person name="Wang L."/>
        </authorList>
    </citation>
    <scope>NUCLEOTIDE SEQUENCE [LARGE SCALE GENOMIC DNA]</scope>
    <source>
        <strain evidence="2">cv. PW_Plant_1</strain>
    </source>
</reference>
<keyword evidence="2" id="KW-1185">Reference proteome</keyword>
<organism evidence="1 2">
    <name type="scientific">Diphasiastrum complanatum</name>
    <name type="common">Issler's clubmoss</name>
    <name type="synonym">Lycopodium complanatum</name>
    <dbReference type="NCBI Taxonomy" id="34168"/>
    <lineage>
        <taxon>Eukaryota</taxon>
        <taxon>Viridiplantae</taxon>
        <taxon>Streptophyta</taxon>
        <taxon>Embryophyta</taxon>
        <taxon>Tracheophyta</taxon>
        <taxon>Lycopodiopsida</taxon>
        <taxon>Lycopodiales</taxon>
        <taxon>Lycopodiaceae</taxon>
        <taxon>Lycopodioideae</taxon>
        <taxon>Diphasiastrum</taxon>
    </lineage>
</organism>
<evidence type="ECO:0000313" key="1">
    <source>
        <dbReference type="EMBL" id="KAJ7520660.1"/>
    </source>
</evidence>
<proteinExistence type="predicted"/>
<protein>
    <submittedName>
        <fullName evidence="1">Uncharacterized protein</fullName>
    </submittedName>
</protein>
<gene>
    <name evidence="1" type="ORF">O6H91_19G016100</name>
</gene>
<dbReference type="Proteomes" id="UP001162992">
    <property type="component" value="Chromosome 19"/>
</dbReference>
<dbReference type="EMBL" id="CM055110">
    <property type="protein sequence ID" value="KAJ7520660.1"/>
    <property type="molecule type" value="Genomic_DNA"/>
</dbReference>
<name>A0ACC2ASZ8_DIPCM</name>
<sequence>MSTEKEPEIIADGPRQDDYKPISKIEEPLETQAKEFIIGETIILSEASDSSNRAGFDHEIAMASDTHVRSEPEPNLHIPSMKIFSVNDASRNANFSGENQGTTQPKQEDELEKDADSSCHDFSSSSDEPEGKNIGILESEAGAGPFDSSITFVTESETTNSSPKLTKVRSRKLFENLDDLSDALISRDKQRPEGQPVIGSHVNPVVVQEADSAFDEHSPSHRNDIWENEQWQNLPPTDIEAEGHFVEVSLHDPPRILGHPPRVRVSRDSIGSSPFQHSANISPKSASSRRLSFSSFDGGSSFASPLDSPLYQRREPLMPNAPPILMHLIDSAIQGADPSSLQRLRKVVAGEETLQQEAGDIEDWEDVAMLVVDILVAKMGGVDGLDERTETSTPRMMLGAGSAVVAGDLIPWLPSKGDSESEISPRTKMAKCLTLILQACTRNRAMCSAAGLLQVLLQAVRIILSRKMEGAVKLEAWDFNPLLDAIESLSSHCLSVLDLREWLNAISDSDAAGKSMDLILSLERAMSGEETRGPTYTFEFDGESSGLLGPGESKWPFVSGYAFATWLYIESFADTLHTAAAAAAVVAAAAAKSGRSSAISAAAAASALAGEGTAHMPRLFSFLSADNHGVEAYFHGQFLVVESASGKGKKASLHFTHAFKPRRWYFVGLEHTFKQTLIGKAESEFRLYVDGHLYETRPLEFPRVSKGLAFCCIGTNPPPTMAGLQRRRRQCPLFAEMGPIYIFREPIGQDKMARLATRGGNFLPTFGAGAGIPGLAANDQAMLFAEEGVALDSEIGPQLHLLYHPKLLVGRSCMDASPLGASGVHRRHAEVLGHVHVAARTHPTDALWAMADGGPLALLPLIVDNVDRNSLQPVLEDPNIPSAASSLSAATFRILSLALQHHGNAEEMLRYSAPQLLAHLLGKIVCAPSSGVLERTSSGKLRIEERDEELVAAVVSLCQAPKHNAALKVQLYSCLLLDLKLWCRCAYGLQKKLLSSLSDMVFTEELTMRALNAVQLLLDGCRRCYWVIPEAHSIHMFPGDRSSRHIGEINALVDELLIIIELMMGSAHDTTAAADVSCLVQFVLDCPQPNQVARVLHLLYRLVVQPNASRSSMFAELLVTNGGLEMLLALLQRESQMVDSIASVQSFTTESKLERGQDDKDEPSISTASSNSGELNTIAHGEENPVVANCNGKEESQQKSVSLTSKMIGGEHTVEESSIRSFTKLVSSVRSSAGRLYADRKIGGISLSISADSARNNFRNIDSGDGIMVGVVSLLGALVAGGHVKLSTLASSIIPQFGASSTTTIGELNPGSSIGAWILYALQKAFQAAPNRLLTDNVYTALLAAVTRSEGGTLSSEDRLAFFASGHRLEHCQLLLALLRSLPYASRTMQLRALQDILLLASMNPENRTTLTAMTEWPEWLLEILISNYEAGSSKLPGGFAGFQDIEDLVYSFLTIMLEHSMRMKDGWKDVEAAIHCAEWLAILGGSSIGEQRMRREESLPAIKRRLLGSLLDFAAGELQKQSEVVAAVAAGVAAENLSPKAAKAEAEAAAHMSMSLSENALVLLMLVEDHLRLQSQSHNSCLSSAAVSVGSMSPASALTPSGSSLGRRSVDGGESFASRRFSNTMETSGLSLEVLSSMADVNGQLSAASIERLSASAAAEPYESVRCAFASYGSSGVDLAEGWKRRSRMWHGVGLPSEGSMLAGGGGGWESWKSVVEEGDNGDWVDLPLVKKSVAMLQALLLDDSGPGGGGGMGFGGGAGTGESGLQALQQLLDSDQPFFAMLRMVLLASREEDQGDSQVDGSEHSTLSLKGMHWRSLSSDNIGKLWSQPKMPNDAKGLAARTHSALLWCILAPLLTMPISESRRQRVLVAACILYSEVWNAVTADRKIVRKQHVETIIPPFTALLRRWRPLLSGMHELTDADGQSPLAVEDRALATDAFPSEVALAMTSPAWAAAFASPPAAMALAMAAAGVGGGEMPASKGSNGKREAPNVERKALSLRSFSNFLKYSDPPPKSSPVPKDKAAAKAAALAAAREQERVAKIGSGRGLGAVAMASSAQRRAITDRERAKRWNISEAMNMVWVEIFSSKENLRTEALEKEISELGSKSVLCLSTMAESARRRLSDELDRRTVAAAADEFHSALGARTWCSLIRRLLEVEALFGEMERQLSSSQVFWKLDFIENSIRMRRRLKRNYKGTDHYGAAADHRDAKDENEEFTSGTTERASDISQSDVPLPAGAPKLAPEHAGVEDLAEEETSRSEYGELEDRTDLKGSPFATKAQSPRNFLATECSGTGYEGTRVSFSNKSTVTTAIIIDATERIFLEIPAAMIQPLRIMKGRLQVTSKRLRFIRDDQVLIEVSDGELAEINPHKEMFKQKTWPLSGLVEVHSRRYLLRKSALELFMVDRSNAFFTFGTAEARSKVYKALIQAHPPHLNTIFAGTQRPERLLKRTQLMEKWAHHEITNFEYLMQLNTLAGRTYNDITQYPVFPWILADYTSEVLNLDDPKSYRDLSKPVGALNQSRLAQVLERYHNFDDPVIPKFHYGSHYSSAGTVLYYLVRIEPYTTLAIQLQGGKFDHADRMFGDLSSTWNGVLEDMSDVKELVPELFYLPEILTNSNGFDLGRTQTGESLGDVKLPAWANDSVDFVQKHRAALESEYVSAHLHEWIDLIFGYKQRGKEAIDASNVFFYMTYEGTVDIDKIVDPVLRKATQDQIAYFGQTPSQLLTFPHIKRKPLNDILHLHTIFQHPKSTRIFPVSNSDRCNVPAGKLAATQDSIVFVDKNAPACRVAVHKWKPNTPDGQGMPFLFQYGKAITNSGSGAIMRMFRNPSTGTDDYYYPRASAWTAQGIKSEDVVVVSTDGKLLLTGGHADNSIKVVSTENARVSESAFGHSAPITCVALSAEGSMLVTGSRDTTAIIWRLKRNANTTTSTRKSISDSASPSSAAAATETMETTSSIEGKKRHIEGPLHILRGHVDEITCCCISLDLDLVVTFSFKTGILLHSITKGRLIRRILITRVDIMALSSEGIILTWDKGSHTLKTFTVNGIANGELVLPSSDGNVTAVSISADGLNFVIGTNGVCSSQDSEQDTSSGSLSQKGQKFQNSVGNTECNLTTKTSEAVNKDEKEPEETINDSSEYSLTSDSSPSVILLNLYSLKILHRFRLQQGQNVTAIALNQDNTNLIVSTTDRQLLVFADPALSIKIVNQMLVLAGEANGLASYLT</sequence>
<evidence type="ECO:0000313" key="2">
    <source>
        <dbReference type="Proteomes" id="UP001162992"/>
    </source>
</evidence>